<feature type="transmembrane region" description="Helical" evidence="7">
    <location>
        <begin position="298"/>
        <end position="318"/>
    </location>
</feature>
<dbReference type="OMA" id="FSNVARH"/>
<name>A0A0L0DKF4_THETB</name>
<evidence type="ECO:0000313" key="9">
    <source>
        <dbReference type="EMBL" id="KNC52531.1"/>
    </source>
</evidence>
<feature type="domain" description="Mechanosensitive ion channel MscS" evidence="8">
    <location>
        <begin position="574"/>
        <end position="628"/>
    </location>
</feature>
<dbReference type="InterPro" id="IPR016688">
    <property type="entry name" value="MscS-like_plants/fungi"/>
</dbReference>
<comment type="subcellular location">
    <subcellularLocation>
        <location evidence="1">Membrane</location>
        <topology evidence="1">Multi-pass membrane protein</topology>
    </subcellularLocation>
</comment>
<dbReference type="InterPro" id="IPR006685">
    <property type="entry name" value="MscS_channel_2nd"/>
</dbReference>
<dbReference type="STRING" id="461836.A0A0L0DKF4"/>
<evidence type="ECO:0000256" key="5">
    <source>
        <dbReference type="ARBA" id="ARBA00023136"/>
    </source>
</evidence>
<dbReference type="GeneID" id="25566864"/>
<evidence type="ECO:0000256" key="2">
    <source>
        <dbReference type="ARBA" id="ARBA00008017"/>
    </source>
</evidence>
<evidence type="ECO:0000256" key="3">
    <source>
        <dbReference type="ARBA" id="ARBA00022692"/>
    </source>
</evidence>
<evidence type="ECO:0000259" key="8">
    <source>
        <dbReference type="Pfam" id="PF00924"/>
    </source>
</evidence>
<keyword evidence="3 7" id="KW-0812">Transmembrane</keyword>
<comment type="similarity">
    <text evidence="2">Belongs to the MscS (TC 1.A.23) family.</text>
</comment>
<reference evidence="9 10" key="1">
    <citation type="submission" date="2010-05" db="EMBL/GenBank/DDBJ databases">
        <title>The Genome Sequence of Thecamonas trahens ATCC 50062.</title>
        <authorList>
            <consortium name="The Broad Institute Genome Sequencing Platform"/>
            <person name="Russ C."/>
            <person name="Cuomo C."/>
            <person name="Shea T."/>
            <person name="Young S.K."/>
            <person name="Zeng Q."/>
            <person name="Koehrsen M."/>
            <person name="Haas B."/>
            <person name="Borodovsky M."/>
            <person name="Guigo R."/>
            <person name="Alvarado L."/>
            <person name="Berlin A."/>
            <person name="Bochicchio J."/>
            <person name="Borenstein D."/>
            <person name="Chapman S."/>
            <person name="Chen Z."/>
            <person name="Freedman E."/>
            <person name="Gellesch M."/>
            <person name="Goldberg J."/>
            <person name="Griggs A."/>
            <person name="Gujja S."/>
            <person name="Heilman E."/>
            <person name="Heiman D."/>
            <person name="Hepburn T."/>
            <person name="Howarth C."/>
            <person name="Jen D."/>
            <person name="Larson L."/>
            <person name="Mehta T."/>
            <person name="Park D."/>
            <person name="Pearson M."/>
            <person name="Roberts A."/>
            <person name="Saif S."/>
            <person name="Shenoy N."/>
            <person name="Sisk P."/>
            <person name="Stolte C."/>
            <person name="Sykes S."/>
            <person name="Thomson T."/>
            <person name="Walk T."/>
            <person name="White J."/>
            <person name="Yandava C."/>
            <person name="Burger G."/>
            <person name="Gray M.W."/>
            <person name="Holland P.W.H."/>
            <person name="King N."/>
            <person name="Lang F.B.F."/>
            <person name="Roger A.J."/>
            <person name="Ruiz-Trillo I."/>
            <person name="Lander E."/>
            <person name="Nusbaum C."/>
        </authorList>
    </citation>
    <scope>NUCLEOTIDE SEQUENCE [LARGE SCALE GENOMIC DNA]</scope>
    <source>
        <strain evidence="9 10">ATCC 50062</strain>
    </source>
</reference>
<dbReference type="Pfam" id="PF00924">
    <property type="entry name" value="MS_channel_2nd"/>
    <property type="match status" value="1"/>
</dbReference>
<keyword evidence="10" id="KW-1185">Reference proteome</keyword>
<evidence type="ECO:0000256" key="1">
    <source>
        <dbReference type="ARBA" id="ARBA00004141"/>
    </source>
</evidence>
<accession>A0A0L0DKF4</accession>
<feature type="transmembrane region" description="Helical" evidence="7">
    <location>
        <begin position="216"/>
        <end position="243"/>
    </location>
</feature>
<evidence type="ECO:0000256" key="7">
    <source>
        <dbReference type="SAM" id="Phobius"/>
    </source>
</evidence>
<gene>
    <name evidence="9" type="ORF">AMSG_08096</name>
</gene>
<dbReference type="PANTHER" id="PTHR31618">
    <property type="entry name" value="MECHANOSENSITIVE ION CHANNEL PROTEIN 5"/>
    <property type="match status" value="1"/>
</dbReference>
<dbReference type="GO" id="GO:0005886">
    <property type="term" value="C:plasma membrane"/>
    <property type="evidence" value="ECO:0007669"/>
    <property type="project" value="TreeGrafter"/>
</dbReference>
<dbReference type="GO" id="GO:0008381">
    <property type="term" value="F:mechanosensitive monoatomic ion channel activity"/>
    <property type="evidence" value="ECO:0007669"/>
    <property type="project" value="TreeGrafter"/>
</dbReference>
<dbReference type="AlphaFoldDB" id="A0A0L0DKF4"/>
<evidence type="ECO:0000256" key="6">
    <source>
        <dbReference type="SAM" id="MobiDB-lite"/>
    </source>
</evidence>
<keyword evidence="4 7" id="KW-1133">Transmembrane helix</keyword>
<dbReference type="PANTHER" id="PTHR31618:SF1">
    <property type="entry name" value="EF-HAND DOMAIN-CONTAINING PROTEIN"/>
    <property type="match status" value="1"/>
</dbReference>
<dbReference type="Proteomes" id="UP000054408">
    <property type="component" value="Unassembled WGS sequence"/>
</dbReference>
<organism evidence="9 10">
    <name type="scientific">Thecamonas trahens ATCC 50062</name>
    <dbReference type="NCBI Taxonomy" id="461836"/>
    <lineage>
        <taxon>Eukaryota</taxon>
        <taxon>Apusozoa</taxon>
        <taxon>Apusomonadida</taxon>
        <taxon>Apusomonadidae</taxon>
        <taxon>Thecamonas</taxon>
    </lineage>
</organism>
<dbReference type="GO" id="GO:0006820">
    <property type="term" value="P:monoatomic anion transport"/>
    <property type="evidence" value="ECO:0007669"/>
    <property type="project" value="TreeGrafter"/>
</dbReference>
<feature type="transmembrane region" description="Helical" evidence="7">
    <location>
        <begin position="263"/>
        <end position="286"/>
    </location>
</feature>
<dbReference type="SUPFAM" id="SSF50182">
    <property type="entry name" value="Sm-like ribonucleoproteins"/>
    <property type="match status" value="1"/>
</dbReference>
<sequence length="752" mass="83537">MSRTPHSHHDNELQILPSAETEDIEDYSSIYGSWDGEAEAGVESELAARAAGPAGASSPDLQVRVNAHDAAAAAAAVGGAANTIAEAMLRNRRKANASYRYATDLNASISGTTAVQAIRTRARGMSSESMTSADVAQPASSQGAQPISPTSANAPLPTPAPPIPPPPPPPLPPPDAWAELLPRDRRMIRKHDRVKRTPMLGIPLIMPMETQMFTPGFIRAFLSVPLAALATFASIAFALAGLVVALTPAHEQAYALPLEHGMWFWSAALAGWVVMRLLITVTYNVLKPRFYLTFTFYLFEGAQLDLTSVCWAITLLIVTPTVVDSGTEARLRTLLVDIQLMVLFVFLAHLIKFAIERVYLEHIHFELFGAELEQHVKNEEIVCKLTTCCKRAKEKWMTPVMPPHTHDLHKTMRALLGQVLSDDLHLFSEGEKRQASAVRAADLMENLDRNDKGYFNLADLERVMDHPDAVRAMSMFAASRRINLATLEVDYDLAVSTIFDIFQSRETTYRMLRDRGQVASVLHAFTGALFWSLVFFFILSFLGVDVLQVLLPLLLGLAFIFGSSAQAAWQSFLYIFVVRPFFTGDRFTLEGYPTLIVDSIYLFTTEAHSPDGRQFIIPNSMLFTSVLTSYKRSKDYAINATINMDSHVTAQQVADIEARVLRFFFDDNSAPWNTDNFMVWVDSIENSANKLTLNVWIGLLGVSWQRPARFLVPKSRLLLKLQEILIDLGITFVHPTQPIVLESSSIPRIKSD</sequence>
<dbReference type="OrthoDB" id="544685at2759"/>
<evidence type="ECO:0000313" key="10">
    <source>
        <dbReference type="Proteomes" id="UP000054408"/>
    </source>
</evidence>
<feature type="region of interest" description="Disordered" evidence="6">
    <location>
        <begin position="121"/>
        <end position="178"/>
    </location>
</feature>
<evidence type="ECO:0000256" key="4">
    <source>
        <dbReference type="ARBA" id="ARBA00022989"/>
    </source>
</evidence>
<dbReference type="EMBL" id="GL349473">
    <property type="protein sequence ID" value="KNC52531.1"/>
    <property type="molecule type" value="Genomic_DNA"/>
</dbReference>
<feature type="compositionally biased region" description="Pro residues" evidence="6">
    <location>
        <begin position="156"/>
        <end position="175"/>
    </location>
</feature>
<feature type="transmembrane region" description="Helical" evidence="7">
    <location>
        <begin position="338"/>
        <end position="355"/>
    </location>
</feature>
<proteinExistence type="inferred from homology"/>
<dbReference type="RefSeq" id="XP_013755324.1">
    <property type="nucleotide sequence ID" value="XM_013899870.1"/>
</dbReference>
<feature type="compositionally biased region" description="Polar residues" evidence="6">
    <location>
        <begin position="126"/>
        <end position="153"/>
    </location>
</feature>
<dbReference type="InterPro" id="IPR010920">
    <property type="entry name" value="LSM_dom_sf"/>
</dbReference>
<keyword evidence="5 7" id="KW-0472">Membrane</keyword>
<protein>
    <recommendedName>
        <fullName evidence="8">Mechanosensitive ion channel MscS domain-containing protein</fullName>
    </recommendedName>
</protein>
<dbReference type="InterPro" id="IPR023408">
    <property type="entry name" value="MscS_beta-dom_sf"/>
</dbReference>
<feature type="transmembrane region" description="Helical" evidence="7">
    <location>
        <begin position="520"/>
        <end position="544"/>
    </location>
</feature>
<dbReference type="Gene3D" id="2.30.30.60">
    <property type="match status" value="1"/>
</dbReference>
<dbReference type="eggNOG" id="KOG4629">
    <property type="taxonomic scope" value="Eukaryota"/>
</dbReference>
<feature type="transmembrane region" description="Helical" evidence="7">
    <location>
        <begin position="550"/>
        <end position="577"/>
    </location>
</feature>